<comment type="similarity">
    <text evidence="3">Belongs to the prokaryotic molybdopterin-containing oxidoreductase family.</text>
</comment>
<dbReference type="SUPFAM" id="SSF53706">
    <property type="entry name" value="Formate dehydrogenase/DMSO reductase, domains 1-3"/>
    <property type="match status" value="1"/>
</dbReference>
<evidence type="ECO:0000313" key="11">
    <source>
        <dbReference type="EMBL" id="MFC6674202.1"/>
    </source>
</evidence>
<protein>
    <submittedName>
        <fullName evidence="11">Molybdopterin-dependent oxidoreductase</fullName>
    </submittedName>
</protein>
<dbReference type="EMBL" id="JBHSWE010000002">
    <property type="protein sequence ID" value="MFC6674202.1"/>
    <property type="molecule type" value="Genomic_DNA"/>
</dbReference>
<name>A0ABW2AAG9_9GAMM</name>
<dbReference type="InterPro" id="IPR006656">
    <property type="entry name" value="Mopterin_OxRdtase"/>
</dbReference>
<comment type="caution">
    <text evidence="11">The sequence shown here is derived from an EMBL/GenBank/DDBJ whole genome shotgun (WGS) entry which is preliminary data.</text>
</comment>
<evidence type="ECO:0000256" key="5">
    <source>
        <dbReference type="ARBA" id="ARBA00022723"/>
    </source>
</evidence>
<dbReference type="Gene3D" id="2.20.25.90">
    <property type="entry name" value="ADC-like domains"/>
    <property type="match status" value="1"/>
</dbReference>
<evidence type="ECO:0000256" key="9">
    <source>
        <dbReference type="SAM" id="MobiDB-lite"/>
    </source>
</evidence>
<proteinExistence type="inferred from homology"/>
<dbReference type="Pfam" id="PF04879">
    <property type="entry name" value="Molybdop_Fe4S4"/>
    <property type="match status" value="1"/>
</dbReference>
<dbReference type="InterPro" id="IPR006963">
    <property type="entry name" value="Mopterin_OxRdtase_4Fe-4S_dom"/>
</dbReference>
<evidence type="ECO:0000259" key="10">
    <source>
        <dbReference type="PROSITE" id="PS51669"/>
    </source>
</evidence>
<evidence type="ECO:0000256" key="6">
    <source>
        <dbReference type="ARBA" id="ARBA00023002"/>
    </source>
</evidence>
<comment type="subcellular location">
    <subcellularLocation>
        <location evidence="2">Cell envelope</location>
    </subcellularLocation>
</comment>
<keyword evidence="5" id="KW-0479">Metal-binding</keyword>
<dbReference type="PANTHER" id="PTHR43598">
    <property type="entry name" value="TUNGSTEN-CONTAINING FORMYLMETHANOFURAN DEHYDROGENASE 2 SUBUNIT B"/>
    <property type="match status" value="1"/>
</dbReference>
<evidence type="ECO:0000256" key="8">
    <source>
        <dbReference type="ARBA" id="ARBA00023014"/>
    </source>
</evidence>
<dbReference type="Gene3D" id="3.40.50.740">
    <property type="match status" value="1"/>
</dbReference>
<feature type="region of interest" description="Disordered" evidence="9">
    <location>
        <begin position="381"/>
        <end position="400"/>
    </location>
</feature>
<dbReference type="Pfam" id="PF00384">
    <property type="entry name" value="Molybdopterin"/>
    <property type="match status" value="1"/>
</dbReference>
<evidence type="ECO:0000256" key="1">
    <source>
        <dbReference type="ARBA" id="ARBA00001966"/>
    </source>
</evidence>
<evidence type="ECO:0000256" key="3">
    <source>
        <dbReference type="ARBA" id="ARBA00010312"/>
    </source>
</evidence>
<evidence type="ECO:0000256" key="2">
    <source>
        <dbReference type="ARBA" id="ARBA00004196"/>
    </source>
</evidence>
<evidence type="ECO:0000256" key="4">
    <source>
        <dbReference type="ARBA" id="ARBA00022485"/>
    </source>
</evidence>
<accession>A0ABW2AAG9</accession>
<sequence length="451" mass="50192">MNDNNCPPLPRFENDELQIKPLLPEFEAHDRQQTKYTTCYMCACRCGIKVTVEDNQVRFIQGNPNHPINKGVLCAKGNSGIMKQMSPAKLRAPLLRRPGTERGAGEFEEISWERALDILEQRLAHIRATDPNKLAYFTGRDQMQALTGMWASQFGTLNWAAHGGFCSVNMAAGGLYTMGHAFWEFGDPDWDNTKYFMLWGVAEDHSSNPIKLGLKKLKERGAKFVAVNPVRTGYQAIADEWIAIRPGTDGMLALSMVHVLLQHQLIDDEFLIRYTNAPQLVVNTPGQKGDGLFYRSEEGRIQVWDLNTGAFADASRADIAPALFGDFTAPDGTPLRTSMSILVEKYLDDEYAPENAARSAVSRPRPSSGWRWRWRMSPSRRALPSISSGPTGPDAGRRSLSAGRCRCMRCAASRLTRTASRPAVPFTCCRCCLARSTAPAAIWPSRPFPSM</sequence>
<reference evidence="12" key="1">
    <citation type="journal article" date="2019" name="Int. J. Syst. Evol. Microbiol.">
        <title>The Global Catalogue of Microorganisms (GCM) 10K type strain sequencing project: providing services to taxonomists for standard genome sequencing and annotation.</title>
        <authorList>
            <consortium name="The Broad Institute Genomics Platform"/>
            <consortium name="The Broad Institute Genome Sequencing Center for Infectious Disease"/>
            <person name="Wu L."/>
            <person name="Ma J."/>
        </authorList>
    </citation>
    <scope>NUCLEOTIDE SEQUENCE [LARGE SCALE GENOMIC DNA]</scope>
    <source>
        <strain evidence="12">NBRC 111756</strain>
    </source>
</reference>
<dbReference type="PANTHER" id="PTHR43598:SF5">
    <property type="entry name" value="DMSO REDUCTASE CHAIN A"/>
    <property type="match status" value="1"/>
</dbReference>
<evidence type="ECO:0000313" key="12">
    <source>
        <dbReference type="Proteomes" id="UP001596422"/>
    </source>
</evidence>
<dbReference type="SMART" id="SM00926">
    <property type="entry name" value="Molybdop_Fe4S4"/>
    <property type="match status" value="1"/>
</dbReference>
<dbReference type="PROSITE" id="PS51669">
    <property type="entry name" value="4FE4S_MOW_BIS_MGD"/>
    <property type="match status" value="1"/>
</dbReference>
<comment type="cofactor">
    <cofactor evidence="1">
        <name>[4Fe-4S] cluster</name>
        <dbReference type="ChEBI" id="CHEBI:49883"/>
    </cofactor>
</comment>
<keyword evidence="12" id="KW-1185">Reference proteome</keyword>
<dbReference type="Proteomes" id="UP001596422">
    <property type="component" value="Unassembled WGS sequence"/>
</dbReference>
<organism evidence="11 12">
    <name type="scientific">Marinobacterium aestuariivivens</name>
    <dbReference type="NCBI Taxonomy" id="1698799"/>
    <lineage>
        <taxon>Bacteria</taxon>
        <taxon>Pseudomonadati</taxon>
        <taxon>Pseudomonadota</taxon>
        <taxon>Gammaproteobacteria</taxon>
        <taxon>Oceanospirillales</taxon>
        <taxon>Oceanospirillaceae</taxon>
        <taxon>Marinobacterium</taxon>
    </lineage>
</organism>
<feature type="domain" description="4Fe-4S Mo/W bis-MGD-type" evidence="10">
    <location>
        <begin position="32"/>
        <end position="88"/>
    </location>
</feature>
<keyword evidence="8" id="KW-0411">Iron-sulfur</keyword>
<dbReference type="RefSeq" id="WP_379913943.1">
    <property type="nucleotide sequence ID" value="NZ_JBHSWE010000002.1"/>
</dbReference>
<keyword evidence="4" id="KW-0004">4Fe-4S</keyword>
<keyword evidence="6" id="KW-0560">Oxidoreductase</keyword>
<keyword evidence="7" id="KW-0408">Iron</keyword>
<dbReference type="Gene3D" id="3.40.228.10">
    <property type="entry name" value="Dimethylsulfoxide Reductase, domain 2"/>
    <property type="match status" value="1"/>
</dbReference>
<gene>
    <name evidence="11" type="ORF">ACFQDL_31910</name>
</gene>
<evidence type="ECO:0000256" key="7">
    <source>
        <dbReference type="ARBA" id="ARBA00023004"/>
    </source>
</evidence>